<dbReference type="EMBL" id="BMNK01000002">
    <property type="protein sequence ID" value="GGP02652.1"/>
    <property type="molecule type" value="Genomic_DNA"/>
</dbReference>
<gene>
    <name evidence="1" type="ORF">GCM10012278_10720</name>
</gene>
<accession>A0A918A2L0</accession>
<dbReference type="AlphaFoldDB" id="A0A918A2L0"/>
<comment type="caution">
    <text evidence="1">The sequence shown here is derived from an EMBL/GenBank/DDBJ whole genome shotgun (WGS) entry which is preliminary data.</text>
</comment>
<proteinExistence type="predicted"/>
<name>A0A918A2L0_9ACTN</name>
<reference evidence="1" key="2">
    <citation type="submission" date="2020-09" db="EMBL/GenBank/DDBJ databases">
        <authorList>
            <person name="Sun Q."/>
            <person name="Zhou Y."/>
        </authorList>
    </citation>
    <scope>NUCLEOTIDE SEQUENCE</scope>
    <source>
        <strain evidence="1">CGMCC 4.7430</strain>
    </source>
</reference>
<keyword evidence="2" id="KW-1185">Reference proteome</keyword>
<reference evidence="1" key="1">
    <citation type="journal article" date="2014" name="Int. J. Syst. Evol. Microbiol.">
        <title>Complete genome sequence of Corynebacterium casei LMG S-19264T (=DSM 44701T), isolated from a smear-ripened cheese.</title>
        <authorList>
            <consortium name="US DOE Joint Genome Institute (JGI-PGF)"/>
            <person name="Walter F."/>
            <person name="Albersmeier A."/>
            <person name="Kalinowski J."/>
            <person name="Ruckert C."/>
        </authorList>
    </citation>
    <scope>NUCLEOTIDE SEQUENCE</scope>
    <source>
        <strain evidence="1">CGMCC 4.7430</strain>
    </source>
</reference>
<organism evidence="1 2">
    <name type="scientific">Nonomuraea glycinis</name>
    <dbReference type="NCBI Taxonomy" id="2047744"/>
    <lineage>
        <taxon>Bacteria</taxon>
        <taxon>Bacillati</taxon>
        <taxon>Actinomycetota</taxon>
        <taxon>Actinomycetes</taxon>
        <taxon>Streptosporangiales</taxon>
        <taxon>Streptosporangiaceae</taxon>
        <taxon>Nonomuraea</taxon>
    </lineage>
</organism>
<evidence type="ECO:0000313" key="2">
    <source>
        <dbReference type="Proteomes" id="UP000660745"/>
    </source>
</evidence>
<protein>
    <submittedName>
        <fullName evidence="1">Uncharacterized protein</fullName>
    </submittedName>
</protein>
<dbReference type="Proteomes" id="UP000660745">
    <property type="component" value="Unassembled WGS sequence"/>
</dbReference>
<dbReference type="RefSeq" id="WP_189137368.1">
    <property type="nucleotide sequence ID" value="NZ_BMNK01000002.1"/>
</dbReference>
<evidence type="ECO:0000313" key="1">
    <source>
        <dbReference type="EMBL" id="GGP02652.1"/>
    </source>
</evidence>
<sequence length="69" mass="7187">MGEQEPCVIVRARDVSVDDEGKVTIDNPQTAEMMTAMLRYTPNPGHTGGGGGVTNNICPNLVAGCGVLK</sequence>